<comment type="caution">
    <text evidence="1">The sequence shown here is derived from an EMBL/GenBank/DDBJ whole genome shotgun (WGS) entry which is preliminary data.</text>
</comment>
<proteinExistence type="predicted"/>
<gene>
    <name evidence="1" type="ORF">ACFQ11_07255</name>
</gene>
<protein>
    <submittedName>
        <fullName evidence="1">Uncharacterized protein</fullName>
    </submittedName>
</protein>
<organism evidence="1 2">
    <name type="scientific">Actinomadura sediminis</name>
    <dbReference type="NCBI Taxonomy" id="1038904"/>
    <lineage>
        <taxon>Bacteria</taxon>
        <taxon>Bacillati</taxon>
        <taxon>Actinomycetota</taxon>
        <taxon>Actinomycetes</taxon>
        <taxon>Streptosporangiales</taxon>
        <taxon>Thermomonosporaceae</taxon>
        <taxon>Actinomadura</taxon>
    </lineage>
</organism>
<dbReference type="RefSeq" id="WP_378297135.1">
    <property type="nucleotide sequence ID" value="NZ_JBHTJA010000009.1"/>
</dbReference>
<accession>A0ABW3EIL7</accession>
<name>A0ABW3EIL7_9ACTN</name>
<sequence length="149" mass="16443">MRSNLLGMALKEVSHPEDDVALCSLLRSTERLKRCVRSVDLGEVSGVAILVACCVMSHLRSSALALHATDGARHHAAASRDTAADDDDERDWRQDHRRHLLGDCKAMRQSPFAWHANSIAWSLEWLMVERFAPVQHPAGGLCTAVAPPR</sequence>
<dbReference type="Proteomes" id="UP001596972">
    <property type="component" value="Unassembled WGS sequence"/>
</dbReference>
<evidence type="ECO:0000313" key="2">
    <source>
        <dbReference type="Proteomes" id="UP001596972"/>
    </source>
</evidence>
<dbReference type="EMBL" id="JBHTJA010000009">
    <property type="protein sequence ID" value="MFD0900184.1"/>
    <property type="molecule type" value="Genomic_DNA"/>
</dbReference>
<reference evidence="2" key="1">
    <citation type="journal article" date="2019" name="Int. J. Syst. Evol. Microbiol.">
        <title>The Global Catalogue of Microorganisms (GCM) 10K type strain sequencing project: providing services to taxonomists for standard genome sequencing and annotation.</title>
        <authorList>
            <consortium name="The Broad Institute Genomics Platform"/>
            <consortium name="The Broad Institute Genome Sequencing Center for Infectious Disease"/>
            <person name="Wu L."/>
            <person name="Ma J."/>
        </authorList>
    </citation>
    <scope>NUCLEOTIDE SEQUENCE [LARGE SCALE GENOMIC DNA]</scope>
    <source>
        <strain evidence="2">JCM 31202</strain>
    </source>
</reference>
<evidence type="ECO:0000313" key="1">
    <source>
        <dbReference type="EMBL" id="MFD0900184.1"/>
    </source>
</evidence>
<keyword evidence="2" id="KW-1185">Reference proteome</keyword>